<dbReference type="AlphaFoldDB" id="A0A5B7ELA6"/>
<reference evidence="1 2" key="1">
    <citation type="submission" date="2019-05" db="EMBL/GenBank/DDBJ databases">
        <title>Another draft genome of Portunus trituberculatus and its Hox gene families provides insights of decapod evolution.</title>
        <authorList>
            <person name="Jeong J.-H."/>
            <person name="Song I."/>
            <person name="Kim S."/>
            <person name="Choi T."/>
            <person name="Kim D."/>
            <person name="Ryu S."/>
            <person name="Kim W."/>
        </authorList>
    </citation>
    <scope>NUCLEOTIDE SEQUENCE [LARGE SCALE GENOMIC DNA]</scope>
    <source>
        <tissue evidence="1">Muscle</tissue>
    </source>
</reference>
<dbReference type="Proteomes" id="UP000324222">
    <property type="component" value="Unassembled WGS sequence"/>
</dbReference>
<dbReference type="EMBL" id="VSRR010003008">
    <property type="protein sequence ID" value="MPC34215.1"/>
    <property type="molecule type" value="Genomic_DNA"/>
</dbReference>
<name>A0A5B7ELA6_PORTR</name>
<keyword evidence="2" id="KW-1185">Reference proteome</keyword>
<organism evidence="1 2">
    <name type="scientific">Portunus trituberculatus</name>
    <name type="common">Swimming crab</name>
    <name type="synonym">Neptunus trituberculatus</name>
    <dbReference type="NCBI Taxonomy" id="210409"/>
    <lineage>
        <taxon>Eukaryota</taxon>
        <taxon>Metazoa</taxon>
        <taxon>Ecdysozoa</taxon>
        <taxon>Arthropoda</taxon>
        <taxon>Crustacea</taxon>
        <taxon>Multicrustacea</taxon>
        <taxon>Malacostraca</taxon>
        <taxon>Eumalacostraca</taxon>
        <taxon>Eucarida</taxon>
        <taxon>Decapoda</taxon>
        <taxon>Pleocyemata</taxon>
        <taxon>Brachyura</taxon>
        <taxon>Eubrachyura</taxon>
        <taxon>Portunoidea</taxon>
        <taxon>Portunidae</taxon>
        <taxon>Portuninae</taxon>
        <taxon>Portunus</taxon>
    </lineage>
</organism>
<accession>A0A5B7ELA6</accession>
<evidence type="ECO:0000313" key="2">
    <source>
        <dbReference type="Proteomes" id="UP000324222"/>
    </source>
</evidence>
<comment type="caution">
    <text evidence="1">The sequence shown here is derived from an EMBL/GenBank/DDBJ whole genome shotgun (WGS) entry which is preliminary data.</text>
</comment>
<protein>
    <submittedName>
        <fullName evidence="1">Uncharacterized protein</fullName>
    </submittedName>
</protein>
<gene>
    <name evidence="1" type="ORF">E2C01_027598</name>
</gene>
<evidence type="ECO:0000313" key="1">
    <source>
        <dbReference type="EMBL" id="MPC34215.1"/>
    </source>
</evidence>
<proteinExistence type="predicted"/>
<sequence length="337" mass="36356">MKKRKDVGVAEGGTMTSVSVTTPPVMRSAGVMSKPGFQQAIPDEGSKVFSNAVMAFSSSNSNFATFHIPHLVCPNLVSSVPVPCYPVNTYNHSINALLLHECCSCAVTYEGARQTLGNQLKGNEKFHKSAVTSAQLTKATSLLQGPHHPKGSAISRCGQRPCVAVSQEPSLATPSNVVQDGCCTKFANLHISCHIVLQELLTPTNHSGGWKSERCSLIVLSSSATLRAAPVTLLLRHCCTCRGPALWRGSDTQQWLWLGHLGPVMIERKKLQGEENKSPSSTLVTSMYSSFRGSSSWSRMVSFLPPHLMASRVMVPQCQECQACPSPSQAARVEILH</sequence>